<name>A0ABW2KAT1_9ACTN</name>
<gene>
    <name evidence="2" type="ORF">ACFQRF_05080</name>
</gene>
<reference evidence="3" key="1">
    <citation type="journal article" date="2019" name="Int. J. Syst. Evol. Microbiol.">
        <title>The Global Catalogue of Microorganisms (GCM) 10K type strain sequencing project: providing services to taxonomists for standard genome sequencing and annotation.</title>
        <authorList>
            <consortium name="The Broad Institute Genomics Platform"/>
            <consortium name="The Broad Institute Genome Sequencing Center for Infectious Disease"/>
            <person name="Wu L."/>
            <person name="Ma J."/>
        </authorList>
    </citation>
    <scope>NUCLEOTIDE SEQUENCE [LARGE SCALE GENOMIC DNA]</scope>
    <source>
        <strain evidence="3">CGMCC 4.7382</strain>
    </source>
</reference>
<protein>
    <submittedName>
        <fullName evidence="2">Uncharacterized protein</fullName>
    </submittedName>
</protein>
<accession>A0ABW2KAT1</accession>
<feature type="signal peptide" evidence="1">
    <location>
        <begin position="1"/>
        <end position="27"/>
    </location>
</feature>
<keyword evidence="1" id="KW-0732">Signal</keyword>
<feature type="chain" id="PRO_5045771810" evidence="1">
    <location>
        <begin position="28"/>
        <end position="97"/>
    </location>
</feature>
<evidence type="ECO:0000313" key="2">
    <source>
        <dbReference type="EMBL" id="MFC7327108.1"/>
    </source>
</evidence>
<dbReference type="InterPro" id="IPR006311">
    <property type="entry name" value="TAT_signal"/>
</dbReference>
<sequence>MRMSNRARALAVAAGLGLAAVTGLATAAPAAAQPGESWVCDFLDTSRLPSAAGFGNCVGIWGPGGYIIERGSHDAVRCRTIAPDPPGAVFGAGCRHA</sequence>
<proteinExistence type="predicted"/>
<dbReference type="RefSeq" id="WP_379869265.1">
    <property type="nucleotide sequence ID" value="NZ_JBHTBH010000002.1"/>
</dbReference>
<evidence type="ECO:0000313" key="3">
    <source>
        <dbReference type="Proteomes" id="UP001596540"/>
    </source>
</evidence>
<comment type="caution">
    <text evidence="2">The sequence shown here is derived from an EMBL/GenBank/DDBJ whole genome shotgun (WGS) entry which is preliminary data.</text>
</comment>
<dbReference type="PROSITE" id="PS51318">
    <property type="entry name" value="TAT"/>
    <property type="match status" value="1"/>
</dbReference>
<evidence type="ECO:0000256" key="1">
    <source>
        <dbReference type="SAM" id="SignalP"/>
    </source>
</evidence>
<dbReference type="EMBL" id="JBHTBH010000002">
    <property type="protein sequence ID" value="MFC7327108.1"/>
    <property type="molecule type" value="Genomic_DNA"/>
</dbReference>
<dbReference type="Proteomes" id="UP001596540">
    <property type="component" value="Unassembled WGS sequence"/>
</dbReference>
<organism evidence="2 3">
    <name type="scientific">Marinactinospora rubrisoli</name>
    <dbReference type="NCBI Taxonomy" id="2715399"/>
    <lineage>
        <taxon>Bacteria</taxon>
        <taxon>Bacillati</taxon>
        <taxon>Actinomycetota</taxon>
        <taxon>Actinomycetes</taxon>
        <taxon>Streptosporangiales</taxon>
        <taxon>Nocardiopsidaceae</taxon>
        <taxon>Marinactinospora</taxon>
    </lineage>
</organism>
<keyword evidence="3" id="KW-1185">Reference proteome</keyword>